<dbReference type="InterPro" id="IPR003170">
    <property type="entry name" value="MurB"/>
</dbReference>
<dbReference type="GO" id="GO:0005829">
    <property type="term" value="C:cytosol"/>
    <property type="evidence" value="ECO:0007669"/>
    <property type="project" value="TreeGrafter"/>
</dbReference>
<keyword evidence="11 16" id="KW-0573">Peptidoglycan synthesis</keyword>
<dbReference type="GO" id="GO:0008762">
    <property type="term" value="F:UDP-N-acetylmuramate dehydrogenase activity"/>
    <property type="evidence" value="ECO:0007669"/>
    <property type="project" value="UniProtKB-UniRule"/>
</dbReference>
<dbReference type="SUPFAM" id="SSF56176">
    <property type="entry name" value="FAD-binding/transporter-associated domain-like"/>
    <property type="match status" value="1"/>
</dbReference>
<accession>A0A2K1P0K7</accession>
<evidence type="ECO:0000256" key="6">
    <source>
        <dbReference type="ARBA" id="ARBA00022618"/>
    </source>
</evidence>
<evidence type="ECO:0000256" key="3">
    <source>
        <dbReference type="ARBA" id="ARBA00004496"/>
    </source>
</evidence>
<dbReference type="RefSeq" id="WP_103066762.1">
    <property type="nucleotide sequence ID" value="NZ_AZRL01000012.1"/>
</dbReference>
<dbReference type="Gene3D" id="3.30.43.10">
    <property type="entry name" value="Uridine Diphospho-n-acetylenolpyruvylglucosamine Reductase, domain 2"/>
    <property type="match status" value="1"/>
</dbReference>
<comment type="function">
    <text evidence="2 16">Cell wall formation.</text>
</comment>
<keyword evidence="14 16" id="KW-0961">Cell wall biogenesis/degradation</keyword>
<dbReference type="InterPro" id="IPR036635">
    <property type="entry name" value="MurB_C_sf"/>
</dbReference>
<dbReference type="AlphaFoldDB" id="A0A2K1P0K7"/>
<keyword evidence="10 16" id="KW-0133">Cell shape</keyword>
<dbReference type="InterPro" id="IPR016167">
    <property type="entry name" value="FAD-bd_PCMH_sub1"/>
</dbReference>
<dbReference type="Gene3D" id="3.90.78.10">
    <property type="entry name" value="UDP-N-acetylenolpyruvoylglucosamine reductase, C-terminal domain"/>
    <property type="match status" value="1"/>
</dbReference>
<evidence type="ECO:0000256" key="8">
    <source>
        <dbReference type="ARBA" id="ARBA00022827"/>
    </source>
</evidence>
<dbReference type="OrthoDB" id="9804753at2"/>
<name>A0A2K1P0K7_9BACT</name>
<evidence type="ECO:0000256" key="11">
    <source>
        <dbReference type="ARBA" id="ARBA00022984"/>
    </source>
</evidence>
<dbReference type="Proteomes" id="UP000236434">
    <property type="component" value="Unassembled WGS sequence"/>
</dbReference>
<dbReference type="PANTHER" id="PTHR21071">
    <property type="entry name" value="UDP-N-ACETYLENOLPYRUVOYLGLUCOSAMINE REDUCTASE"/>
    <property type="match status" value="1"/>
</dbReference>
<feature type="active site" description="Proton donor" evidence="16">
    <location>
        <position position="230"/>
    </location>
</feature>
<dbReference type="EC" id="1.3.1.98" evidence="16"/>
<keyword evidence="12 16" id="KW-0560">Oxidoreductase</keyword>
<comment type="caution">
    <text evidence="18">The sequence shown here is derived from an EMBL/GenBank/DDBJ whole genome shotgun (WGS) entry which is preliminary data.</text>
</comment>
<evidence type="ECO:0000256" key="1">
    <source>
        <dbReference type="ARBA" id="ARBA00001974"/>
    </source>
</evidence>
<proteinExistence type="inferred from homology"/>
<evidence type="ECO:0000256" key="4">
    <source>
        <dbReference type="ARBA" id="ARBA00004752"/>
    </source>
</evidence>
<dbReference type="NCBIfam" id="NF010480">
    <property type="entry name" value="PRK13905.1"/>
    <property type="match status" value="1"/>
</dbReference>
<dbReference type="UniPathway" id="UPA00219"/>
<dbReference type="Gene3D" id="3.30.465.10">
    <property type="match status" value="1"/>
</dbReference>
<keyword evidence="6 16" id="KW-0132">Cell division</keyword>
<comment type="pathway">
    <text evidence="4 16">Cell wall biogenesis; peptidoglycan biosynthesis.</text>
</comment>
<evidence type="ECO:0000256" key="5">
    <source>
        <dbReference type="ARBA" id="ARBA00022490"/>
    </source>
</evidence>
<evidence type="ECO:0000256" key="9">
    <source>
        <dbReference type="ARBA" id="ARBA00022857"/>
    </source>
</evidence>
<dbReference type="InterPro" id="IPR006094">
    <property type="entry name" value="Oxid_FAD_bind_N"/>
</dbReference>
<evidence type="ECO:0000259" key="17">
    <source>
        <dbReference type="PROSITE" id="PS51387"/>
    </source>
</evidence>
<dbReference type="GO" id="GO:0008360">
    <property type="term" value="P:regulation of cell shape"/>
    <property type="evidence" value="ECO:0007669"/>
    <property type="project" value="UniProtKB-KW"/>
</dbReference>
<evidence type="ECO:0000256" key="15">
    <source>
        <dbReference type="ARBA" id="ARBA00048914"/>
    </source>
</evidence>
<evidence type="ECO:0000256" key="2">
    <source>
        <dbReference type="ARBA" id="ARBA00003921"/>
    </source>
</evidence>
<feature type="active site" evidence="16">
    <location>
        <position position="301"/>
    </location>
</feature>
<evidence type="ECO:0000256" key="14">
    <source>
        <dbReference type="ARBA" id="ARBA00023316"/>
    </source>
</evidence>
<comment type="cofactor">
    <cofactor evidence="1 16">
        <name>FAD</name>
        <dbReference type="ChEBI" id="CHEBI:57692"/>
    </cofactor>
</comment>
<comment type="subcellular location">
    <subcellularLocation>
        <location evidence="3 16">Cytoplasm</location>
    </subcellularLocation>
</comment>
<evidence type="ECO:0000256" key="13">
    <source>
        <dbReference type="ARBA" id="ARBA00023306"/>
    </source>
</evidence>
<dbReference type="InterPro" id="IPR016166">
    <property type="entry name" value="FAD-bd_PCMH"/>
</dbReference>
<dbReference type="InterPro" id="IPR036318">
    <property type="entry name" value="FAD-bd_PCMH-like_sf"/>
</dbReference>
<evidence type="ECO:0000256" key="12">
    <source>
        <dbReference type="ARBA" id="ARBA00023002"/>
    </source>
</evidence>
<dbReference type="HAMAP" id="MF_00037">
    <property type="entry name" value="MurB"/>
    <property type="match status" value="1"/>
</dbReference>
<dbReference type="SUPFAM" id="SSF56194">
    <property type="entry name" value="Uridine diphospho-N-Acetylenolpyruvylglucosamine reductase, MurB, C-terminal domain"/>
    <property type="match status" value="1"/>
</dbReference>
<dbReference type="Pfam" id="PF02873">
    <property type="entry name" value="MurB_C"/>
    <property type="match status" value="1"/>
</dbReference>
<dbReference type="GO" id="GO:0071949">
    <property type="term" value="F:FAD binding"/>
    <property type="evidence" value="ECO:0007669"/>
    <property type="project" value="InterPro"/>
</dbReference>
<evidence type="ECO:0000256" key="10">
    <source>
        <dbReference type="ARBA" id="ARBA00022960"/>
    </source>
</evidence>
<feature type="domain" description="FAD-binding PCMH-type" evidence="17">
    <location>
        <begin position="30"/>
        <end position="216"/>
    </location>
</feature>
<evidence type="ECO:0000313" key="19">
    <source>
        <dbReference type="Proteomes" id="UP000236434"/>
    </source>
</evidence>
<comment type="similarity">
    <text evidence="16">Belongs to the MurB family.</text>
</comment>
<reference evidence="18 19" key="1">
    <citation type="submission" date="2013-12" db="EMBL/GenBank/DDBJ databases">
        <title>Comparative genomics of Petrotoga isolates.</title>
        <authorList>
            <person name="Nesbo C.L."/>
            <person name="Charchuk R."/>
            <person name="Chow K."/>
        </authorList>
    </citation>
    <scope>NUCLEOTIDE SEQUENCE [LARGE SCALE GENOMIC DNA]</scope>
    <source>
        <strain evidence="18 19">DSM 13574</strain>
    </source>
</reference>
<gene>
    <name evidence="16" type="primary">murB</name>
    <name evidence="18" type="ORF">X929_04090</name>
</gene>
<dbReference type="InterPro" id="IPR016169">
    <property type="entry name" value="FAD-bd_PCMH_sub2"/>
</dbReference>
<dbReference type="PROSITE" id="PS51387">
    <property type="entry name" value="FAD_PCMH"/>
    <property type="match status" value="1"/>
</dbReference>
<keyword evidence="7 16" id="KW-0285">Flavoprotein</keyword>
<comment type="catalytic activity">
    <reaction evidence="15 16">
        <text>UDP-N-acetyl-alpha-D-muramate + NADP(+) = UDP-N-acetyl-3-O-(1-carboxyvinyl)-alpha-D-glucosamine + NADPH + H(+)</text>
        <dbReference type="Rhea" id="RHEA:12248"/>
        <dbReference type="ChEBI" id="CHEBI:15378"/>
        <dbReference type="ChEBI" id="CHEBI:57783"/>
        <dbReference type="ChEBI" id="CHEBI:58349"/>
        <dbReference type="ChEBI" id="CHEBI:68483"/>
        <dbReference type="ChEBI" id="CHEBI:70757"/>
        <dbReference type="EC" id="1.3.1.98"/>
    </reaction>
</comment>
<dbReference type="InterPro" id="IPR011601">
    <property type="entry name" value="MurB_C"/>
</dbReference>
<dbReference type="PANTHER" id="PTHR21071:SF4">
    <property type="entry name" value="UDP-N-ACETYLENOLPYRUVOYLGLUCOSAMINE REDUCTASE"/>
    <property type="match status" value="1"/>
</dbReference>
<keyword evidence="8 16" id="KW-0274">FAD</keyword>
<keyword evidence="13 16" id="KW-0131">Cell cycle</keyword>
<feature type="active site" evidence="16">
    <location>
        <position position="180"/>
    </location>
</feature>
<evidence type="ECO:0000256" key="7">
    <source>
        <dbReference type="ARBA" id="ARBA00022630"/>
    </source>
</evidence>
<dbReference type="EMBL" id="AZRL01000012">
    <property type="protein sequence ID" value="PNR96314.1"/>
    <property type="molecule type" value="Genomic_DNA"/>
</dbReference>
<dbReference type="Pfam" id="PF01565">
    <property type="entry name" value="FAD_binding_4"/>
    <property type="match status" value="1"/>
</dbReference>
<dbReference type="GO" id="GO:0071555">
    <property type="term" value="P:cell wall organization"/>
    <property type="evidence" value="ECO:0007669"/>
    <property type="project" value="UniProtKB-KW"/>
</dbReference>
<keyword evidence="5 16" id="KW-0963">Cytoplasm</keyword>
<organism evidence="18 19">
    <name type="scientific">Petrotoga olearia DSM 13574</name>
    <dbReference type="NCBI Taxonomy" id="1122955"/>
    <lineage>
        <taxon>Bacteria</taxon>
        <taxon>Thermotogati</taxon>
        <taxon>Thermotogota</taxon>
        <taxon>Thermotogae</taxon>
        <taxon>Petrotogales</taxon>
        <taxon>Petrotogaceae</taxon>
        <taxon>Petrotoga</taxon>
    </lineage>
</organism>
<keyword evidence="9 16" id="KW-0521">NADP</keyword>
<evidence type="ECO:0000313" key="18">
    <source>
        <dbReference type="EMBL" id="PNR96314.1"/>
    </source>
</evidence>
<sequence length="306" mass="34348">MISEDLKRSLYADGCDVRQNEFLKYYTSFRIGGPVPYILFPKTLSSFVNSLSELVRREIPFRIIGQGTNLIVSDEPLKFVVLSTKYINKINFEEKNNIDLIVEAQSGVSLSALSFLLSEDGYSGLEFACGIPGSVGGGVYMNAGAYGGEMKDVVLETTVYDLRDGKVKTLNKGDLEFGYRTSILQEGSFILLSTKFLLKKDELKRIKSKLIDFSTRRWEKQPIDLPSAGSIFKRPKPDFFVGTTIENLGLKGFSIGEAQISTKHAGFIINKGNATFKDVILLIEYVKRIVKDKYNVELQVEPEIWE</sequence>
<protein>
    <recommendedName>
        <fullName evidence="16">UDP-N-acetylenolpyruvoylglucosamine reductase</fullName>
        <ecNumber evidence="16">1.3.1.98</ecNumber>
    </recommendedName>
    <alternativeName>
        <fullName evidence="16">UDP-N-acetylmuramate dehydrogenase</fullName>
    </alternativeName>
</protein>
<dbReference type="GO" id="GO:0009252">
    <property type="term" value="P:peptidoglycan biosynthetic process"/>
    <property type="evidence" value="ECO:0007669"/>
    <property type="project" value="UniProtKB-UniRule"/>
</dbReference>
<evidence type="ECO:0000256" key="16">
    <source>
        <dbReference type="HAMAP-Rule" id="MF_00037"/>
    </source>
</evidence>
<dbReference type="NCBIfam" id="TIGR00179">
    <property type="entry name" value="murB"/>
    <property type="match status" value="1"/>
</dbReference>
<dbReference type="GO" id="GO:0051301">
    <property type="term" value="P:cell division"/>
    <property type="evidence" value="ECO:0007669"/>
    <property type="project" value="UniProtKB-KW"/>
</dbReference>